<dbReference type="PANTHER" id="PTHR32322:SF9">
    <property type="entry name" value="AMINO-ACID METABOLITE EFFLUX PUMP-RELATED"/>
    <property type="match status" value="1"/>
</dbReference>
<dbReference type="InterPro" id="IPR050638">
    <property type="entry name" value="AA-Vitamin_Transporters"/>
</dbReference>
<comment type="subcellular location">
    <subcellularLocation>
        <location evidence="1">Membrane</location>
        <topology evidence="1">Multi-pass membrane protein</topology>
    </subcellularLocation>
</comment>
<evidence type="ECO:0000259" key="6">
    <source>
        <dbReference type="Pfam" id="PF00892"/>
    </source>
</evidence>
<dbReference type="PANTHER" id="PTHR32322">
    <property type="entry name" value="INNER MEMBRANE TRANSPORTER"/>
    <property type="match status" value="1"/>
</dbReference>
<evidence type="ECO:0000313" key="7">
    <source>
        <dbReference type="EMBL" id="CUV14526.1"/>
    </source>
</evidence>
<protein>
    <recommendedName>
        <fullName evidence="6">EamA domain-containing protein</fullName>
    </recommendedName>
</protein>
<dbReference type="AlphaFoldDB" id="A0A0S4TWZ4"/>
<dbReference type="EMBL" id="LN899819">
    <property type="protein sequence ID" value="CUV14526.1"/>
    <property type="molecule type" value="Genomic_DNA"/>
</dbReference>
<evidence type="ECO:0000256" key="2">
    <source>
        <dbReference type="ARBA" id="ARBA00022692"/>
    </source>
</evidence>
<sequence length="307" mass="31002">MDSASDERLALRTVLLTSITMVAFASNSLLCRLALQHASIDAASFSSIRLVSGAVTLAVTLAVIARAGTGGTPPARADWPAAAMLFVYVAFFSFAYLTLSAGTGALILFGAVQLTMLGAGLRAGERFEPLGWLGFVLALGGLVYLVSPGVTAPTPLGAALMAVAGVAWGVYSLRGRGQANPLAATAGNFLRAAPMALALSALLHSRAHASPAGIALALASGALTSGIGYVIWYAALKGLSAIRAAAVQLSVPPIAAFGAVLFLGELLTPRLATASAAILGGIALVLASRTQRRRAAAPLDPGQTTKP</sequence>
<feature type="transmembrane region" description="Helical" evidence="5">
    <location>
        <begin position="47"/>
        <end position="65"/>
    </location>
</feature>
<keyword evidence="3 5" id="KW-1133">Transmembrane helix</keyword>
<feature type="transmembrane region" description="Helical" evidence="5">
    <location>
        <begin position="130"/>
        <end position="146"/>
    </location>
</feature>
<reference evidence="7" key="1">
    <citation type="submission" date="2015-10" db="EMBL/GenBank/DDBJ databases">
        <authorList>
            <person name="Gilbert D.G."/>
        </authorList>
    </citation>
    <scope>NUCLEOTIDE SEQUENCE</scope>
    <source>
        <strain evidence="7">Phyl III-seqv23</strain>
    </source>
</reference>
<evidence type="ECO:0000256" key="5">
    <source>
        <dbReference type="SAM" id="Phobius"/>
    </source>
</evidence>
<feature type="transmembrane region" description="Helical" evidence="5">
    <location>
        <begin position="152"/>
        <end position="171"/>
    </location>
</feature>
<evidence type="ECO:0000256" key="1">
    <source>
        <dbReference type="ARBA" id="ARBA00004141"/>
    </source>
</evidence>
<dbReference type="PATRIC" id="fig|305.106.peg.3021"/>
<keyword evidence="4 5" id="KW-0472">Membrane</keyword>
<feature type="transmembrane region" description="Helical" evidence="5">
    <location>
        <begin position="85"/>
        <end position="109"/>
    </location>
</feature>
<feature type="transmembrane region" description="Helical" evidence="5">
    <location>
        <begin position="183"/>
        <end position="203"/>
    </location>
</feature>
<dbReference type="InterPro" id="IPR000620">
    <property type="entry name" value="EamA_dom"/>
</dbReference>
<evidence type="ECO:0000256" key="3">
    <source>
        <dbReference type="ARBA" id="ARBA00022989"/>
    </source>
</evidence>
<proteinExistence type="predicted"/>
<dbReference type="Pfam" id="PF00892">
    <property type="entry name" value="EamA"/>
    <property type="match status" value="1"/>
</dbReference>
<feature type="transmembrane region" description="Helical" evidence="5">
    <location>
        <begin position="209"/>
        <end position="232"/>
    </location>
</feature>
<feature type="transmembrane region" description="Helical" evidence="5">
    <location>
        <begin position="270"/>
        <end position="287"/>
    </location>
</feature>
<keyword evidence="2 5" id="KW-0812">Transmembrane</keyword>
<accession>A0A0S4TWZ4</accession>
<feature type="domain" description="EamA" evidence="6">
    <location>
        <begin position="156"/>
        <end position="286"/>
    </location>
</feature>
<organism evidence="7">
    <name type="scientific">Ralstonia solanacearum</name>
    <name type="common">Pseudomonas solanacearum</name>
    <dbReference type="NCBI Taxonomy" id="305"/>
    <lineage>
        <taxon>Bacteria</taxon>
        <taxon>Pseudomonadati</taxon>
        <taxon>Pseudomonadota</taxon>
        <taxon>Betaproteobacteria</taxon>
        <taxon>Burkholderiales</taxon>
        <taxon>Burkholderiaceae</taxon>
        <taxon>Ralstonia</taxon>
        <taxon>Ralstonia solanacearum species complex</taxon>
    </lineage>
</organism>
<dbReference type="GO" id="GO:0016020">
    <property type="term" value="C:membrane"/>
    <property type="evidence" value="ECO:0007669"/>
    <property type="project" value="UniProtKB-SubCell"/>
</dbReference>
<dbReference type="InterPro" id="IPR037185">
    <property type="entry name" value="EmrE-like"/>
</dbReference>
<dbReference type="SUPFAM" id="SSF103481">
    <property type="entry name" value="Multidrug resistance efflux transporter EmrE"/>
    <property type="match status" value="2"/>
</dbReference>
<name>A0A0S4TWZ4_RALSL</name>
<feature type="transmembrane region" description="Helical" evidence="5">
    <location>
        <begin position="244"/>
        <end position="264"/>
    </location>
</feature>
<feature type="transmembrane region" description="Helical" evidence="5">
    <location>
        <begin position="15"/>
        <end position="35"/>
    </location>
</feature>
<evidence type="ECO:0000256" key="4">
    <source>
        <dbReference type="ARBA" id="ARBA00023136"/>
    </source>
</evidence>
<gene>
    <name evidence="7" type="ORF">RUN39_v1_860015</name>
</gene>